<evidence type="ECO:0000256" key="2">
    <source>
        <dbReference type="ARBA" id="ARBA00022741"/>
    </source>
</evidence>
<evidence type="ECO:0000259" key="7">
    <source>
        <dbReference type="PROSITE" id="PS51733"/>
    </source>
</evidence>
<dbReference type="NCBIfam" id="TIGR00121">
    <property type="entry name" value="birA_ligase"/>
    <property type="match status" value="1"/>
</dbReference>
<dbReference type="Gene3D" id="2.30.30.100">
    <property type="match status" value="1"/>
</dbReference>
<comment type="caution">
    <text evidence="8">The sequence shown here is derived from an EMBL/GenBank/DDBJ whole genome shotgun (WGS) entry which is preliminary data.</text>
</comment>
<dbReference type="EMBL" id="QZKU01000053">
    <property type="protein sequence ID" value="RJP22834.1"/>
    <property type="molecule type" value="Genomic_DNA"/>
</dbReference>
<keyword evidence="2 6" id="KW-0547">Nucleotide-binding</keyword>
<dbReference type="GO" id="GO:0003677">
    <property type="term" value="F:DNA binding"/>
    <property type="evidence" value="ECO:0007669"/>
    <property type="project" value="UniProtKB-UniRule"/>
</dbReference>
<dbReference type="EC" id="6.3.4.15" evidence="6"/>
<sequence length="335" mass="36826">MEKQILQMLRQHGDAYVSGQMMSRELGVSRTMVWKTIEALRKQGFVIDSSANRGYKLVRGPNKLLGFALEVGLNTKAIGKSIVSFDSIPSTIDAAGSLAAGGAEEGTVVVAESQTGGRGRLGRAWSSPRGAGIWTSIILRPPIPPRDAPKLTLLAAVAVAAVLQETYHIDARIKWPNDVIVNNRKICGALTELVAEQDQVKYAIVSFGLNVNQIPSTFPPDVADLATSMRMETGKRLERAEVFTHVMSELDRLYLTFRQDNGIDIMNRWRARSCTLGKQVTVRLRDELVEGIARDLAEDGSLVVEVAGGRLRHISYGDVTILRDMKNGESREKER</sequence>
<dbReference type="SUPFAM" id="SSF46785">
    <property type="entry name" value="Winged helix' DNA-binding domain"/>
    <property type="match status" value="1"/>
</dbReference>
<evidence type="ECO:0000256" key="4">
    <source>
        <dbReference type="ARBA" id="ARBA00023267"/>
    </source>
</evidence>
<dbReference type="Pfam" id="PF02237">
    <property type="entry name" value="BPL_C"/>
    <property type="match status" value="1"/>
</dbReference>
<dbReference type="CDD" id="cd16442">
    <property type="entry name" value="BPL"/>
    <property type="match status" value="1"/>
</dbReference>
<dbReference type="Gene3D" id="3.30.930.10">
    <property type="entry name" value="Bira Bifunctional Protein, Domain 2"/>
    <property type="match status" value="1"/>
</dbReference>
<keyword evidence="6" id="KW-0804">Transcription</keyword>
<comment type="function">
    <text evidence="6">Acts both as a biotin--[acetyl-CoA-carboxylase] ligase and a repressor.</text>
</comment>
<gene>
    <name evidence="6" type="primary">birA</name>
    <name evidence="8" type="ORF">C4520_07350</name>
</gene>
<feature type="binding site" evidence="6">
    <location>
        <position position="185"/>
    </location>
    <ligand>
        <name>biotin</name>
        <dbReference type="ChEBI" id="CHEBI:57586"/>
    </ligand>
</feature>
<dbReference type="InterPro" id="IPR036390">
    <property type="entry name" value="WH_DNA-bd_sf"/>
</dbReference>
<keyword evidence="6" id="KW-0805">Transcription regulation</keyword>
<dbReference type="HAMAP" id="MF_00978">
    <property type="entry name" value="Bifunct_BirA"/>
    <property type="match status" value="1"/>
</dbReference>
<keyword evidence="4 6" id="KW-0092">Biotin</keyword>
<evidence type="ECO:0000256" key="1">
    <source>
        <dbReference type="ARBA" id="ARBA00022598"/>
    </source>
</evidence>
<name>A0A3A4P4E3_ABYX5</name>
<dbReference type="GO" id="GO:0005737">
    <property type="term" value="C:cytoplasm"/>
    <property type="evidence" value="ECO:0007669"/>
    <property type="project" value="TreeGrafter"/>
</dbReference>
<keyword evidence="1 6" id="KW-0436">Ligase</keyword>
<dbReference type="GO" id="GO:0005524">
    <property type="term" value="F:ATP binding"/>
    <property type="evidence" value="ECO:0007669"/>
    <property type="project" value="UniProtKB-UniRule"/>
</dbReference>
<dbReference type="PANTHER" id="PTHR12835:SF5">
    <property type="entry name" value="BIOTIN--PROTEIN LIGASE"/>
    <property type="match status" value="1"/>
</dbReference>
<dbReference type="GO" id="GO:0006355">
    <property type="term" value="P:regulation of DNA-templated transcription"/>
    <property type="evidence" value="ECO:0007669"/>
    <property type="project" value="UniProtKB-UniRule"/>
</dbReference>
<feature type="domain" description="BPL/LPL catalytic" evidence="7">
    <location>
        <begin position="77"/>
        <end position="258"/>
    </location>
</feature>
<dbReference type="InterPro" id="IPR036388">
    <property type="entry name" value="WH-like_DNA-bd_sf"/>
</dbReference>
<dbReference type="InterPro" id="IPR030855">
    <property type="entry name" value="Bifunct_BirA"/>
</dbReference>
<comment type="catalytic activity">
    <reaction evidence="5 6">
        <text>biotin + L-lysyl-[protein] + ATP = N(6)-biotinyl-L-lysyl-[protein] + AMP + diphosphate + H(+)</text>
        <dbReference type="Rhea" id="RHEA:11756"/>
        <dbReference type="Rhea" id="RHEA-COMP:9752"/>
        <dbReference type="Rhea" id="RHEA-COMP:10505"/>
        <dbReference type="ChEBI" id="CHEBI:15378"/>
        <dbReference type="ChEBI" id="CHEBI:29969"/>
        <dbReference type="ChEBI" id="CHEBI:30616"/>
        <dbReference type="ChEBI" id="CHEBI:33019"/>
        <dbReference type="ChEBI" id="CHEBI:57586"/>
        <dbReference type="ChEBI" id="CHEBI:83144"/>
        <dbReference type="ChEBI" id="CHEBI:456215"/>
        <dbReference type="EC" id="6.3.4.15"/>
    </reaction>
</comment>
<dbReference type="Pfam" id="PF08279">
    <property type="entry name" value="HTH_11"/>
    <property type="match status" value="1"/>
</dbReference>
<protein>
    <recommendedName>
        <fullName evidence="6">Bifunctional ligase/repressor BirA</fullName>
    </recommendedName>
    <alternativeName>
        <fullName evidence="6">Biotin--[acetyl-CoA-carboxylase] ligase</fullName>
        <ecNumber evidence="6">6.3.4.15</ecNumber>
    </alternativeName>
    <alternativeName>
        <fullName evidence="6">Biotin--protein ligase</fullName>
    </alternativeName>
    <alternativeName>
        <fullName evidence="6">Biotin-[acetyl-CoA carboxylase] synthetase</fullName>
    </alternativeName>
</protein>
<evidence type="ECO:0000313" key="9">
    <source>
        <dbReference type="Proteomes" id="UP000265882"/>
    </source>
</evidence>
<dbReference type="Pfam" id="PF03099">
    <property type="entry name" value="BPL_LplA_LipB"/>
    <property type="match status" value="1"/>
</dbReference>
<dbReference type="Proteomes" id="UP000265882">
    <property type="component" value="Unassembled WGS sequence"/>
</dbReference>
<feature type="DNA-binding region" description="H-T-H motif" evidence="6">
    <location>
        <begin position="19"/>
        <end position="38"/>
    </location>
</feature>
<dbReference type="InterPro" id="IPR013196">
    <property type="entry name" value="HTH_11"/>
</dbReference>
<evidence type="ECO:0000256" key="3">
    <source>
        <dbReference type="ARBA" id="ARBA00022840"/>
    </source>
</evidence>
<keyword evidence="6" id="KW-0238">DNA-binding</keyword>
<keyword evidence="6" id="KW-0678">Repressor</keyword>
<evidence type="ECO:0000256" key="5">
    <source>
        <dbReference type="ARBA" id="ARBA00047846"/>
    </source>
</evidence>
<dbReference type="InterPro" id="IPR004143">
    <property type="entry name" value="BPL_LPL_catalytic"/>
</dbReference>
<dbReference type="GO" id="GO:0004077">
    <property type="term" value="F:biotin--[biotin carboxyl-carrier protein] ligase activity"/>
    <property type="evidence" value="ECO:0007669"/>
    <property type="project" value="UniProtKB-UniRule"/>
</dbReference>
<dbReference type="SUPFAM" id="SSF50037">
    <property type="entry name" value="C-terminal domain of transcriptional repressors"/>
    <property type="match status" value="1"/>
</dbReference>
<dbReference type="PROSITE" id="PS51733">
    <property type="entry name" value="BPL_LPL_CATALYTIC"/>
    <property type="match status" value="1"/>
</dbReference>
<feature type="binding site" evidence="6">
    <location>
        <begin position="118"/>
        <end position="120"/>
    </location>
    <ligand>
        <name>biotin</name>
        <dbReference type="ChEBI" id="CHEBI:57586"/>
    </ligand>
</feature>
<dbReference type="InterPro" id="IPR045864">
    <property type="entry name" value="aa-tRNA-synth_II/BPL/LPL"/>
</dbReference>
<reference evidence="8 9" key="1">
    <citation type="journal article" date="2017" name="ISME J.">
        <title>Energy and carbon metabolisms in a deep terrestrial subsurface fluid microbial community.</title>
        <authorList>
            <person name="Momper L."/>
            <person name="Jungbluth S.P."/>
            <person name="Lee M.D."/>
            <person name="Amend J.P."/>
        </authorList>
    </citation>
    <scope>NUCLEOTIDE SEQUENCE [LARGE SCALE GENOMIC DNA]</scope>
    <source>
        <strain evidence="8">SURF_5</strain>
    </source>
</reference>
<feature type="binding site" evidence="6">
    <location>
        <position position="114"/>
    </location>
    <ligand>
        <name>biotin</name>
        <dbReference type="ChEBI" id="CHEBI:57586"/>
    </ligand>
</feature>
<evidence type="ECO:0000256" key="6">
    <source>
        <dbReference type="HAMAP-Rule" id="MF_00978"/>
    </source>
</evidence>
<accession>A0A3A4P4E3</accession>
<evidence type="ECO:0000313" key="8">
    <source>
        <dbReference type="EMBL" id="RJP22834.1"/>
    </source>
</evidence>
<dbReference type="InterPro" id="IPR004408">
    <property type="entry name" value="Biotin_CoA_COase_ligase"/>
</dbReference>
<organism evidence="8 9">
    <name type="scientific">Abyssobacteria bacterium (strain SURF_5)</name>
    <dbReference type="NCBI Taxonomy" id="2093360"/>
    <lineage>
        <taxon>Bacteria</taxon>
        <taxon>Pseudomonadati</taxon>
        <taxon>Candidatus Hydrogenedentota</taxon>
        <taxon>Candidatus Abyssobacteria</taxon>
    </lineage>
</organism>
<dbReference type="InterPro" id="IPR008988">
    <property type="entry name" value="Transcriptional_repressor_C"/>
</dbReference>
<dbReference type="PANTHER" id="PTHR12835">
    <property type="entry name" value="BIOTIN PROTEIN LIGASE"/>
    <property type="match status" value="1"/>
</dbReference>
<dbReference type="AlphaFoldDB" id="A0A3A4P4E3"/>
<dbReference type="SUPFAM" id="SSF55681">
    <property type="entry name" value="Class II aaRS and biotin synthetases"/>
    <property type="match status" value="1"/>
</dbReference>
<dbReference type="InterPro" id="IPR003142">
    <property type="entry name" value="BPL_C"/>
</dbReference>
<proteinExistence type="inferred from homology"/>
<dbReference type="Gene3D" id="1.10.10.10">
    <property type="entry name" value="Winged helix-like DNA-binding domain superfamily/Winged helix DNA-binding domain"/>
    <property type="match status" value="1"/>
</dbReference>
<comment type="caution">
    <text evidence="6">Lacks conserved residue(s) required for the propagation of feature annotation.</text>
</comment>
<comment type="similarity">
    <text evidence="6">Belongs to the biotin--protein ligase family.</text>
</comment>
<keyword evidence="3 6" id="KW-0067">ATP-binding</keyword>